<protein>
    <recommendedName>
        <fullName evidence="4 11">Orotidine 5'-phosphate decarboxylase</fullName>
        <ecNumber evidence="3 11">4.1.1.23</ecNumber>
    </recommendedName>
</protein>
<feature type="binding site" evidence="10">
    <location>
        <position position="189"/>
    </location>
    <ligand>
        <name>substrate</name>
    </ligand>
</feature>
<dbReference type="NCBIfam" id="TIGR01740">
    <property type="entry name" value="pyrF"/>
    <property type="match status" value="1"/>
</dbReference>
<reference evidence="13 14" key="1">
    <citation type="journal article" date="2016" name="Nat. Commun.">
        <title>Thousands of microbial genomes shed light on interconnected biogeochemical processes in an aquifer system.</title>
        <authorList>
            <person name="Anantharaman K."/>
            <person name="Brown C.T."/>
            <person name="Hug L.A."/>
            <person name="Sharon I."/>
            <person name="Castelle C.J."/>
            <person name="Probst A.J."/>
            <person name="Thomas B.C."/>
            <person name="Singh A."/>
            <person name="Wilkins M.J."/>
            <person name="Karaoz U."/>
            <person name="Brodie E.L."/>
            <person name="Williams K.H."/>
            <person name="Hubbard S.S."/>
            <person name="Banfield J.F."/>
        </authorList>
    </citation>
    <scope>NUCLEOTIDE SEQUENCE [LARGE SCALE GENOMIC DNA]</scope>
</reference>
<evidence type="ECO:0000313" key="13">
    <source>
        <dbReference type="EMBL" id="OGE90195.1"/>
    </source>
</evidence>
<dbReference type="Proteomes" id="UP000177682">
    <property type="component" value="Unassembled WGS sequence"/>
</dbReference>
<keyword evidence="7 11" id="KW-0456">Lyase</keyword>
<dbReference type="InterPro" id="IPR001754">
    <property type="entry name" value="OMPdeCOase_dom"/>
</dbReference>
<evidence type="ECO:0000256" key="11">
    <source>
        <dbReference type="RuleBase" id="RU000512"/>
    </source>
</evidence>
<evidence type="ECO:0000256" key="2">
    <source>
        <dbReference type="ARBA" id="ARBA00004861"/>
    </source>
</evidence>
<dbReference type="PANTHER" id="PTHR32119">
    <property type="entry name" value="OROTIDINE 5'-PHOSPHATE DECARBOXYLASE"/>
    <property type="match status" value="1"/>
</dbReference>
<dbReference type="InterPro" id="IPR014732">
    <property type="entry name" value="OMPdecase"/>
</dbReference>
<dbReference type="PANTHER" id="PTHR32119:SF2">
    <property type="entry name" value="OROTIDINE 5'-PHOSPHATE DECARBOXYLASE"/>
    <property type="match status" value="1"/>
</dbReference>
<feature type="active site" description="For OMPdecase activity" evidence="9">
    <location>
        <position position="63"/>
    </location>
</feature>
<evidence type="ECO:0000256" key="5">
    <source>
        <dbReference type="ARBA" id="ARBA00022793"/>
    </source>
</evidence>
<feature type="binding site" evidence="10">
    <location>
        <position position="209"/>
    </location>
    <ligand>
        <name>substrate</name>
    </ligand>
</feature>
<dbReference type="EC" id="4.1.1.23" evidence="3 11"/>
<comment type="similarity">
    <text evidence="11">Belongs to the OMP decarboxylase family.</text>
</comment>
<dbReference type="InterPro" id="IPR018089">
    <property type="entry name" value="OMPdecase_AS"/>
</dbReference>
<dbReference type="Gene3D" id="3.20.20.70">
    <property type="entry name" value="Aldolase class I"/>
    <property type="match status" value="1"/>
</dbReference>
<keyword evidence="5 11" id="KW-0210">Decarboxylase</keyword>
<feature type="binding site" evidence="10">
    <location>
        <position position="119"/>
    </location>
    <ligand>
        <name>substrate</name>
    </ligand>
</feature>
<dbReference type="Pfam" id="PF00215">
    <property type="entry name" value="OMPdecase"/>
    <property type="match status" value="1"/>
</dbReference>
<dbReference type="GO" id="GO:0044205">
    <property type="term" value="P:'de novo' UMP biosynthetic process"/>
    <property type="evidence" value="ECO:0007669"/>
    <property type="project" value="UniProtKB-UniPathway"/>
</dbReference>
<dbReference type="GO" id="GO:0005829">
    <property type="term" value="C:cytosol"/>
    <property type="evidence" value="ECO:0007669"/>
    <property type="project" value="TreeGrafter"/>
</dbReference>
<evidence type="ECO:0000256" key="6">
    <source>
        <dbReference type="ARBA" id="ARBA00022975"/>
    </source>
</evidence>
<evidence type="ECO:0000313" key="14">
    <source>
        <dbReference type="Proteomes" id="UP000177682"/>
    </source>
</evidence>
<feature type="binding site" evidence="10">
    <location>
        <position position="210"/>
    </location>
    <ligand>
        <name>substrate</name>
    </ligand>
</feature>
<feature type="domain" description="Orotidine 5'-phosphate decarboxylase" evidence="12">
    <location>
        <begin position="4"/>
        <end position="225"/>
    </location>
</feature>
<feature type="binding site" evidence="10">
    <location>
        <position position="10"/>
    </location>
    <ligand>
        <name>substrate</name>
    </ligand>
</feature>
<dbReference type="CDD" id="cd04725">
    <property type="entry name" value="OMP_decarboxylase_like"/>
    <property type="match status" value="1"/>
</dbReference>
<dbReference type="SMART" id="SM00934">
    <property type="entry name" value="OMPdecase"/>
    <property type="match status" value="1"/>
</dbReference>
<gene>
    <name evidence="13" type="ORF">A3E29_03785</name>
</gene>
<evidence type="ECO:0000256" key="1">
    <source>
        <dbReference type="ARBA" id="ARBA00002356"/>
    </source>
</evidence>
<dbReference type="PROSITE" id="PS00156">
    <property type="entry name" value="OMPDECASE"/>
    <property type="match status" value="1"/>
</dbReference>
<sequence>MKPLIILALDGLGYNQAVEKMKQLEELMGWIKAAKIHDLWDECGPSVAQMLKDDTAVAQVMADLKIEDIPVTAKKRVMAVCKSAADIVTVHIAGGIDMLYGALDGADGKIEVWGITALTSLGEEEVHLTTGQPSKAVVLQRARNAKLVELNGIVCSPQELAMLSKRRELQGLPFYTPGVRSAGVKQDDQARVDTHENAFKNGASGIVVGREFSEAADPKAAIANIVAQISAVTN</sequence>
<evidence type="ECO:0000256" key="8">
    <source>
        <dbReference type="ARBA" id="ARBA00049157"/>
    </source>
</evidence>
<dbReference type="GO" id="GO:0006207">
    <property type="term" value="P:'de novo' pyrimidine nucleobase biosynthetic process"/>
    <property type="evidence" value="ECO:0007669"/>
    <property type="project" value="InterPro"/>
</dbReference>
<dbReference type="EMBL" id="MFEY01000007">
    <property type="protein sequence ID" value="OGE90195.1"/>
    <property type="molecule type" value="Genomic_DNA"/>
</dbReference>
<feature type="active site" description="For OMPdecase activity" evidence="9">
    <location>
        <position position="68"/>
    </location>
</feature>
<evidence type="ECO:0000256" key="4">
    <source>
        <dbReference type="ARBA" id="ARBA00021923"/>
    </source>
</evidence>
<dbReference type="InterPro" id="IPR011060">
    <property type="entry name" value="RibuloseP-bd_barrel"/>
</dbReference>
<proteinExistence type="inferred from homology"/>
<comment type="catalytic activity">
    <reaction evidence="8 11">
        <text>orotidine 5'-phosphate + H(+) = UMP + CO2</text>
        <dbReference type="Rhea" id="RHEA:11596"/>
        <dbReference type="ChEBI" id="CHEBI:15378"/>
        <dbReference type="ChEBI" id="CHEBI:16526"/>
        <dbReference type="ChEBI" id="CHEBI:57538"/>
        <dbReference type="ChEBI" id="CHEBI:57865"/>
        <dbReference type="EC" id="4.1.1.23"/>
    </reaction>
</comment>
<dbReference type="SUPFAM" id="SSF51366">
    <property type="entry name" value="Ribulose-phoshate binding barrel"/>
    <property type="match status" value="1"/>
</dbReference>
<evidence type="ECO:0000256" key="7">
    <source>
        <dbReference type="ARBA" id="ARBA00023239"/>
    </source>
</evidence>
<comment type="pathway">
    <text evidence="2 11">Pyrimidine metabolism; UMP biosynthesis via de novo pathway; UMP from orotate: step 2/2.</text>
</comment>
<dbReference type="GO" id="GO:0004590">
    <property type="term" value="F:orotidine-5'-phosphate decarboxylase activity"/>
    <property type="evidence" value="ECO:0007669"/>
    <property type="project" value="UniProtKB-EC"/>
</dbReference>
<comment type="caution">
    <text evidence="13">The sequence shown here is derived from an EMBL/GenBank/DDBJ whole genome shotgun (WGS) entry which is preliminary data.</text>
</comment>
<evidence type="ECO:0000256" key="3">
    <source>
        <dbReference type="ARBA" id="ARBA00012321"/>
    </source>
</evidence>
<evidence type="ECO:0000256" key="10">
    <source>
        <dbReference type="PIRSR" id="PIRSR614732-2"/>
    </source>
</evidence>
<evidence type="ECO:0000259" key="12">
    <source>
        <dbReference type="SMART" id="SM00934"/>
    </source>
</evidence>
<feature type="binding site" evidence="10">
    <location>
        <position position="32"/>
    </location>
    <ligand>
        <name>substrate</name>
    </ligand>
</feature>
<accession>A0A1F5PJR9</accession>
<name>A0A1F5PJR9_9BACT</name>
<dbReference type="InterPro" id="IPR013785">
    <property type="entry name" value="Aldolase_TIM"/>
</dbReference>
<feature type="binding site" evidence="10">
    <location>
        <position position="180"/>
    </location>
    <ligand>
        <name>substrate</name>
    </ligand>
</feature>
<organism evidence="13 14">
    <name type="scientific">Candidatus Doudnabacteria bacterium RIFCSPHIGHO2_12_FULL_48_16</name>
    <dbReference type="NCBI Taxonomy" id="1817838"/>
    <lineage>
        <taxon>Bacteria</taxon>
        <taxon>Candidatus Doudnaibacteriota</taxon>
    </lineage>
</organism>
<comment type="function">
    <text evidence="1">Catalyzes the decarboxylation of orotidine 5'-monophosphate (OMP) to uridine 5'-monophosphate (UMP).</text>
</comment>
<keyword evidence="6 11" id="KW-0665">Pyrimidine biosynthesis</keyword>
<feature type="active site" description="For OMPdecase activity" evidence="9">
    <location>
        <position position="65"/>
    </location>
</feature>
<dbReference type="AlphaFoldDB" id="A0A1F5PJR9"/>
<dbReference type="UniPathway" id="UPA00070">
    <property type="reaction ID" value="UER00120"/>
</dbReference>
<evidence type="ECO:0000256" key="9">
    <source>
        <dbReference type="PIRSR" id="PIRSR614732-1"/>
    </source>
</evidence>